<evidence type="ECO:0000313" key="1">
    <source>
        <dbReference type="EMBL" id="EKV32885.1"/>
    </source>
</evidence>
<evidence type="ECO:0000313" key="2">
    <source>
        <dbReference type="Proteomes" id="UP000009881"/>
    </source>
</evidence>
<accession>K9H3M6</accession>
<keyword evidence="2" id="KW-1185">Reference proteome</keyword>
<proteinExistence type="predicted"/>
<dbReference type="RefSeq" id="WP_009538712.1">
    <property type="nucleotide sequence ID" value="NZ_ANHY01000002.1"/>
</dbReference>
<protein>
    <submittedName>
        <fullName evidence="1">Uncharacterized protein</fullName>
    </submittedName>
</protein>
<dbReference type="eggNOG" id="ENOG5032XSC">
    <property type="taxonomic scope" value="Bacteria"/>
</dbReference>
<dbReference type="EMBL" id="ANHY01000002">
    <property type="protein sequence ID" value="EKV32885.1"/>
    <property type="molecule type" value="Genomic_DNA"/>
</dbReference>
<name>K9H3M6_9PROT</name>
<dbReference type="Proteomes" id="UP000009881">
    <property type="component" value="Unassembled WGS sequence"/>
</dbReference>
<dbReference type="AlphaFoldDB" id="K9H3M6"/>
<sequence length="271" mass="29855">MPAATAPATPARERSCPLDMNRRLLMGFIDRLRAEGHLAPVPGDFPDEDYLRGLAEAYLAEVGPSAGAAPSECLRLHDAVLWEDRRHRPFERLLTRRFSHLLPKRAGDEGGPAPDAPLSRRAIPGLMAALSKMVGPATLEDAARRTEALLARHREDRLGLVDWPQLTAQPEAEAVLCDVLMAAARHFQDVGRRLDWLTEVVNSHLPPPLPEDHDPAWRCDAGRTRLLLRALYDPLAERLADPAASGVLRRRFGDVAVTDAARLLDALERAA</sequence>
<dbReference type="OrthoDB" id="7356265at2"/>
<comment type="caution">
    <text evidence="1">The sequence shown here is derived from an EMBL/GenBank/DDBJ whole genome shotgun (WGS) entry which is preliminary data.</text>
</comment>
<organism evidence="1 2">
    <name type="scientific">Caenispirillum salinarum AK4</name>
    <dbReference type="NCBI Taxonomy" id="1238182"/>
    <lineage>
        <taxon>Bacteria</taxon>
        <taxon>Pseudomonadati</taxon>
        <taxon>Pseudomonadota</taxon>
        <taxon>Alphaproteobacteria</taxon>
        <taxon>Rhodospirillales</taxon>
        <taxon>Novispirillaceae</taxon>
        <taxon>Caenispirillum</taxon>
    </lineage>
</organism>
<gene>
    <name evidence="1" type="ORF">C882_1723</name>
</gene>
<reference evidence="1 2" key="1">
    <citation type="journal article" date="2013" name="Genome Announc.">
        <title>Draft Genome Sequence of an Alphaproteobacterium, Caenispirillum salinarum AK4(T), Isolated from a Solar Saltern.</title>
        <authorList>
            <person name="Khatri I."/>
            <person name="Singh A."/>
            <person name="Korpole S."/>
            <person name="Pinnaka A.K."/>
            <person name="Subramanian S."/>
        </authorList>
    </citation>
    <scope>NUCLEOTIDE SEQUENCE [LARGE SCALE GENOMIC DNA]</scope>
    <source>
        <strain evidence="1 2">AK4</strain>
    </source>
</reference>